<comment type="caution">
    <text evidence="1">The sequence shown here is derived from an EMBL/GenBank/DDBJ whole genome shotgun (WGS) entry which is preliminary data.</text>
</comment>
<organism evidence="1">
    <name type="scientific">Salinimicrobium catena</name>
    <dbReference type="NCBI Taxonomy" id="390640"/>
    <lineage>
        <taxon>Bacteria</taxon>
        <taxon>Pseudomonadati</taxon>
        <taxon>Bacteroidota</taxon>
        <taxon>Flavobacteriia</taxon>
        <taxon>Flavobacteriales</taxon>
        <taxon>Flavobacteriaceae</taxon>
        <taxon>Salinimicrobium</taxon>
    </lineage>
</organism>
<dbReference type="Proteomes" id="UP000885753">
    <property type="component" value="Unassembled WGS sequence"/>
</dbReference>
<feature type="non-terminal residue" evidence="1">
    <location>
        <position position="1"/>
    </location>
</feature>
<dbReference type="Pfam" id="PF13585">
    <property type="entry name" value="CHU_C"/>
    <property type="match status" value="1"/>
</dbReference>
<dbReference type="InterPro" id="IPR026341">
    <property type="entry name" value="T9SS_type_B"/>
</dbReference>
<sequence length="301" mass="32180">ADTDEDGIFDALSSGDYIVIAQNEAGCISAPLEVTVNAQPATPAVPEVSVTQPTCATPLGSFAITAVEGLEYRLNDGEYSTSTSFTELDPGTYTVTARNADGCESEAATVTLNEPEATAIETAAPRSLCIEDSVFDLDNMLMGEYDTSGTWEDPANTGALENGSIDPALLALGTYTFNYVIAGECPSTTSVEISINDDCVVLACGIEDVKESISKAVTPNGDNINDTFTIGLELNCGFIYNVQIFNRWGNRVYESKNYQQDWDGTSRSSVTGDQLPAGTYYYIVQIEGLEPIQGYIYLGTK</sequence>
<name>A0A7C2R414_9FLAO</name>
<accession>A0A7C2R414</accession>
<proteinExistence type="predicted"/>
<reference evidence="1" key="1">
    <citation type="journal article" date="2020" name="mSystems">
        <title>Genome- and Community-Level Interaction Insights into Carbon Utilization and Element Cycling Functions of Hydrothermarchaeota in Hydrothermal Sediment.</title>
        <authorList>
            <person name="Zhou Z."/>
            <person name="Liu Y."/>
            <person name="Xu W."/>
            <person name="Pan J."/>
            <person name="Luo Z.H."/>
            <person name="Li M."/>
        </authorList>
    </citation>
    <scope>NUCLEOTIDE SEQUENCE [LARGE SCALE GENOMIC DNA]</scope>
    <source>
        <strain evidence="1">SpSt-1235</strain>
    </source>
</reference>
<evidence type="ECO:0000313" key="1">
    <source>
        <dbReference type="EMBL" id="HER40533.1"/>
    </source>
</evidence>
<dbReference type="EMBL" id="DSEE01000359">
    <property type="protein sequence ID" value="HER40533.1"/>
    <property type="molecule type" value="Genomic_DNA"/>
</dbReference>
<dbReference type="NCBIfam" id="TIGR04131">
    <property type="entry name" value="Bac_Flav_CTERM"/>
    <property type="match status" value="1"/>
</dbReference>
<protein>
    <submittedName>
        <fullName evidence="1">Gliding motility-associated C-terminal domain-containing protein</fullName>
    </submittedName>
</protein>
<gene>
    <name evidence="1" type="ORF">ENO10_04865</name>
</gene>
<dbReference type="AlphaFoldDB" id="A0A7C2R414"/>